<evidence type="ECO:0000256" key="8">
    <source>
        <dbReference type="ARBA" id="ARBA00023170"/>
    </source>
</evidence>
<feature type="transmembrane region" description="Helical" evidence="13">
    <location>
        <begin position="438"/>
        <end position="457"/>
    </location>
</feature>
<dbReference type="EMBL" id="JRES01000232">
    <property type="protein sequence ID" value="KNC33150.1"/>
    <property type="molecule type" value="Genomic_DNA"/>
</dbReference>
<keyword evidence="9" id="KW-0807">Transducer</keyword>
<feature type="transmembrane region" description="Helical" evidence="13">
    <location>
        <begin position="270"/>
        <end position="292"/>
    </location>
</feature>
<feature type="transmembrane region" description="Helical" evidence="13">
    <location>
        <begin position="59"/>
        <end position="77"/>
    </location>
</feature>
<feature type="transmembrane region" description="Helical" evidence="13">
    <location>
        <begin position="89"/>
        <end position="107"/>
    </location>
</feature>
<feature type="transmembrane region" description="Helical" evidence="13">
    <location>
        <begin position="574"/>
        <end position="607"/>
    </location>
</feature>
<feature type="transmembrane region" description="Helical" evidence="13">
    <location>
        <begin position="191"/>
        <end position="212"/>
    </location>
</feature>
<feature type="transmembrane region" description="Helical" evidence="13">
    <location>
        <begin position="469"/>
        <end position="487"/>
    </location>
</feature>
<keyword evidence="15" id="KW-1185">Reference proteome</keyword>
<dbReference type="PANTHER" id="PTHR21137:SF37">
    <property type="entry name" value="ODORANT RECEPTOR 46A, ISOFORM B-RELATED"/>
    <property type="match status" value="1"/>
</dbReference>
<dbReference type="GO" id="GO:0004984">
    <property type="term" value="F:olfactory receptor activity"/>
    <property type="evidence" value="ECO:0007669"/>
    <property type="project" value="InterPro"/>
</dbReference>
<evidence type="ECO:0000256" key="2">
    <source>
        <dbReference type="ARBA" id="ARBA00022475"/>
    </source>
</evidence>
<evidence type="ECO:0000256" key="13">
    <source>
        <dbReference type="SAM" id="Phobius"/>
    </source>
</evidence>
<gene>
    <name evidence="14" type="ORF">FF38_03672</name>
</gene>
<evidence type="ECO:0000256" key="6">
    <source>
        <dbReference type="ARBA" id="ARBA00022989"/>
    </source>
</evidence>
<feature type="transmembrane region" description="Helical" evidence="13">
    <location>
        <begin position="530"/>
        <end position="551"/>
    </location>
</feature>
<proteinExistence type="inferred from homology"/>
<keyword evidence="5" id="KW-0552">Olfaction</keyword>
<evidence type="ECO:0000256" key="11">
    <source>
        <dbReference type="ARBA" id="ARBA00037946"/>
    </source>
</evidence>
<comment type="caution">
    <text evidence="14">The sequence shown here is derived from an EMBL/GenBank/DDBJ whole genome shotgun (WGS) entry which is preliminary data.</text>
</comment>
<evidence type="ECO:0000256" key="4">
    <source>
        <dbReference type="ARBA" id="ARBA00022692"/>
    </source>
</evidence>
<keyword evidence="8 14" id="KW-0675">Receptor</keyword>
<organism evidence="14 15">
    <name type="scientific">Lucilia cuprina</name>
    <name type="common">Green bottle fly</name>
    <name type="synonym">Australian sheep blowfly</name>
    <dbReference type="NCBI Taxonomy" id="7375"/>
    <lineage>
        <taxon>Eukaryota</taxon>
        <taxon>Metazoa</taxon>
        <taxon>Ecdysozoa</taxon>
        <taxon>Arthropoda</taxon>
        <taxon>Hexapoda</taxon>
        <taxon>Insecta</taxon>
        <taxon>Pterygota</taxon>
        <taxon>Neoptera</taxon>
        <taxon>Endopterygota</taxon>
        <taxon>Diptera</taxon>
        <taxon>Brachycera</taxon>
        <taxon>Muscomorpha</taxon>
        <taxon>Oestroidea</taxon>
        <taxon>Calliphoridae</taxon>
        <taxon>Luciliinae</taxon>
        <taxon>Lucilia</taxon>
    </lineage>
</organism>
<evidence type="ECO:0000256" key="3">
    <source>
        <dbReference type="ARBA" id="ARBA00022606"/>
    </source>
</evidence>
<evidence type="ECO:0000313" key="15">
    <source>
        <dbReference type="Proteomes" id="UP000037069"/>
    </source>
</evidence>
<comment type="subunit">
    <text evidence="12">Interacts with Orco. Complexes exist early in the endomembrane system in olfactory sensory neurons (OSNs), coupling these complexes to the conserved ciliary trafficking pathway.</text>
</comment>
<comment type="subcellular location">
    <subcellularLocation>
        <location evidence="1">Cell membrane</location>
        <topology evidence="1">Multi-pass membrane protein</topology>
    </subcellularLocation>
</comment>
<dbReference type="AlphaFoldDB" id="A0A0L0CLH6"/>
<evidence type="ECO:0000256" key="9">
    <source>
        <dbReference type="ARBA" id="ARBA00023224"/>
    </source>
</evidence>
<evidence type="ECO:0000256" key="10">
    <source>
        <dbReference type="ARBA" id="ARBA00037764"/>
    </source>
</evidence>
<reference evidence="14 15" key="1">
    <citation type="journal article" date="2015" name="Nat. Commun.">
        <title>Lucilia cuprina genome unlocks parasitic fly biology to underpin future interventions.</title>
        <authorList>
            <person name="Anstead C.A."/>
            <person name="Korhonen P.K."/>
            <person name="Young N.D."/>
            <person name="Hall R.S."/>
            <person name="Jex A.R."/>
            <person name="Murali S.C."/>
            <person name="Hughes D.S."/>
            <person name="Lee S.F."/>
            <person name="Perry T."/>
            <person name="Stroehlein A.J."/>
            <person name="Ansell B.R."/>
            <person name="Breugelmans B."/>
            <person name="Hofmann A."/>
            <person name="Qu J."/>
            <person name="Dugan S."/>
            <person name="Lee S.L."/>
            <person name="Chao H."/>
            <person name="Dinh H."/>
            <person name="Han Y."/>
            <person name="Doddapaneni H.V."/>
            <person name="Worley K.C."/>
            <person name="Muzny D.M."/>
            <person name="Ioannidis P."/>
            <person name="Waterhouse R.M."/>
            <person name="Zdobnov E.M."/>
            <person name="James P.J."/>
            <person name="Bagnall N.H."/>
            <person name="Kotze A.C."/>
            <person name="Gibbs R.A."/>
            <person name="Richards S."/>
            <person name="Batterham P."/>
            <person name="Gasser R.B."/>
        </authorList>
    </citation>
    <scope>NUCLEOTIDE SEQUENCE [LARGE SCALE GENOMIC DNA]</scope>
    <source>
        <strain evidence="14 15">LS</strain>
        <tissue evidence="14">Full body</tissue>
    </source>
</reference>
<protein>
    <submittedName>
        <fullName evidence="14">Putative odorant receptor 94a</fullName>
    </submittedName>
</protein>
<dbReference type="InterPro" id="IPR004117">
    <property type="entry name" value="7tm6_olfct_rcpt"/>
</dbReference>
<accession>A0A0L0CLH6</accession>
<evidence type="ECO:0000256" key="7">
    <source>
        <dbReference type="ARBA" id="ARBA00023136"/>
    </source>
</evidence>
<name>A0A0L0CLH6_LUCCU</name>
<feature type="transmembrane region" description="Helical" evidence="13">
    <location>
        <begin position="304"/>
        <end position="325"/>
    </location>
</feature>
<feature type="transmembrane region" description="Helical" evidence="13">
    <location>
        <begin position="147"/>
        <end position="171"/>
    </location>
</feature>
<dbReference type="GO" id="GO:0005886">
    <property type="term" value="C:plasma membrane"/>
    <property type="evidence" value="ECO:0007669"/>
    <property type="project" value="UniProtKB-SubCell"/>
</dbReference>
<dbReference type="OrthoDB" id="7548151at2759"/>
<dbReference type="GO" id="GO:0005549">
    <property type="term" value="F:odorant binding"/>
    <property type="evidence" value="ECO:0007669"/>
    <property type="project" value="InterPro"/>
</dbReference>
<feature type="transmembrane region" description="Helical" evidence="13">
    <location>
        <begin position="686"/>
        <end position="704"/>
    </location>
</feature>
<dbReference type="OMA" id="FQVFSYC"/>
<dbReference type="PANTHER" id="PTHR21137">
    <property type="entry name" value="ODORANT RECEPTOR"/>
    <property type="match status" value="1"/>
</dbReference>
<keyword evidence="3" id="KW-0716">Sensory transduction</keyword>
<dbReference type="GO" id="GO:0007165">
    <property type="term" value="P:signal transduction"/>
    <property type="evidence" value="ECO:0007669"/>
    <property type="project" value="UniProtKB-KW"/>
</dbReference>
<keyword evidence="7 13" id="KW-0472">Membrane</keyword>
<evidence type="ECO:0000256" key="5">
    <source>
        <dbReference type="ARBA" id="ARBA00022725"/>
    </source>
</evidence>
<comment type="function">
    <text evidence="10">Odorant receptor which mediates acceptance or avoidance behavior, depending on its substrates. The odorant receptor repertoire encodes a large collection of odor stimuli that vary widely in identity, intensity, and duration. May form a complex with Orco to form odorant-sensing units, providing sensitive and prolonged odorant signaling and calcium permeability.</text>
</comment>
<feature type="transmembrane region" description="Helical" evidence="13">
    <location>
        <begin position="650"/>
        <end position="674"/>
    </location>
</feature>
<evidence type="ECO:0000256" key="12">
    <source>
        <dbReference type="ARBA" id="ARBA00038679"/>
    </source>
</evidence>
<keyword evidence="2" id="KW-1003">Cell membrane</keyword>
<comment type="similarity">
    <text evidence="11">Belongs to the insect chemoreceptor superfamily. Heteromeric odorant receptor channel (TC 1.A.69) family. Or2a subfamily.</text>
</comment>
<dbReference type="Pfam" id="PF02949">
    <property type="entry name" value="7tm_6"/>
    <property type="match status" value="2"/>
</dbReference>
<dbReference type="Proteomes" id="UP000037069">
    <property type="component" value="Unassembled WGS sequence"/>
</dbReference>
<evidence type="ECO:0000313" key="14">
    <source>
        <dbReference type="EMBL" id="KNC33150.1"/>
    </source>
</evidence>
<sequence length="782" mass="92022">MIKTPSSSDNFAIKECDRISAARGLLKLMKIMGMWQWKREYANEKVFQYYQRLQYIQRFCIHMPITFTYIALMWLEVFLSLDLDQAGDVLYMSFTEAALVVKILNIWHYSIRAMNFINELAYGEHFQLISQEEVVLWQRKQKMFRNIVIMFLTSSVFTVTAASVGVLYGDAYQLPFAYWVPFEWHTNKRNYWIAYVYNVFGIGVTAITNVCMDMIGSYFLFHTSVLYQILGLRLLHLKAAAEKDVVKELRKIFKFHKNVRRMARECETLVSSYALSQIVLSAFILCFCGYRIQKMNILENLSQFYSMLQFLFVMILEIYLPCYFANEITWNSSLLCTQIYSSEWLKFSIPTRKLIYLYMEFVKHPEKIKAGNYFDVGLPIFTKVMNNAYSFFALIMNKCDKIAGARVLLTILRFVGLWPWKIEYKNNNQKQIKSKIQLLQCFIIHVPATLLFCLLMWVEAFTSPDLDEAGNVLYMSLALSVYIVKFLNIRILSKKATSFIQALEYNSLYDLLTPEEVNMWSKNQTSFRNVVIIFTSGSVFSGVFAFVGVLFDNEYRLGFPYWLPFEWRNPERYWYAYSFNVVGILVSCLSNVSLDMLGCYMIFHIGLLYKLLGMRYSSIRSIEEIEAITELRKLFVMHSSIKRMTNECEILISFYVLAQIIFSALIICFCGYRLRNMNIFSELTQFFAMLQFLSVMILEIYLPCHFAHQITMNSGNLINHIYDCEWLQFSIDNRKFLRLYMEFFKKPVHLRAGNFFDVGLPIFTKVMNNAYSYFALLLNIDK</sequence>
<evidence type="ECO:0000256" key="1">
    <source>
        <dbReference type="ARBA" id="ARBA00004651"/>
    </source>
</evidence>
<keyword evidence="4 13" id="KW-0812">Transmembrane</keyword>
<keyword evidence="6 13" id="KW-1133">Transmembrane helix</keyword>